<dbReference type="SUPFAM" id="SSF52172">
    <property type="entry name" value="CheY-like"/>
    <property type="match status" value="1"/>
</dbReference>
<accession>A0ABT4PFB5</accession>
<evidence type="ECO:0000259" key="3">
    <source>
        <dbReference type="PROSITE" id="PS50930"/>
    </source>
</evidence>
<keyword evidence="1" id="KW-0597">Phosphoprotein</keyword>
<keyword evidence="5" id="KW-1185">Reference proteome</keyword>
<sequence>MNALIIEDEKAALRNLKAIIAETGYEIAVVGETDSIWDTVEWLKNHSMPDLVFMDIHLADGSAFEIFHHVDITCPIIFTTAYDEYALRAFKVNSIDYLLKPITTADLIQSLDKLKRLEGKVATEEPGYLKLIRELQKQESYKTHFLIPAKGDKFIPIAAEDILYFYIAEGNVKAVDVNQKEYMFPQTLDELADSLNPHHFFRANRQYILSKKVIKDIDLWFNNRLSVNLKVPVAEKILISKAKVNEFKEWFTGN</sequence>
<dbReference type="Gene3D" id="3.40.50.2300">
    <property type="match status" value="1"/>
</dbReference>
<dbReference type="Pfam" id="PF04397">
    <property type="entry name" value="LytTR"/>
    <property type="match status" value="1"/>
</dbReference>
<dbReference type="InterPro" id="IPR046947">
    <property type="entry name" value="LytR-like"/>
</dbReference>
<feature type="modified residue" description="4-aspartylphosphate" evidence="1">
    <location>
        <position position="55"/>
    </location>
</feature>
<gene>
    <name evidence="4" type="ORF">O6P32_03370</name>
</gene>
<dbReference type="PROSITE" id="PS50930">
    <property type="entry name" value="HTH_LYTTR"/>
    <property type="match status" value="1"/>
</dbReference>
<name>A0ABT4PFB5_9BACT</name>
<proteinExistence type="predicted"/>
<dbReference type="InterPro" id="IPR007492">
    <property type="entry name" value="LytTR_DNA-bd_dom"/>
</dbReference>
<protein>
    <submittedName>
        <fullName evidence="4">LytTR family DNA-binding domain-containing protein</fullName>
    </submittedName>
</protein>
<evidence type="ECO:0000313" key="5">
    <source>
        <dbReference type="Proteomes" id="UP001141933"/>
    </source>
</evidence>
<dbReference type="PROSITE" id="PS50110">
    <property type="entry name" value="RESPONSE_REGULATORY"/>
    <property type="match status" value="1"/>
</dbReference>
<feature type="domain" description="Response regulatory" evidence="2">
    <location>
        <begin position="2"/>
        <end position="115"/>
    </location>
</feature>
<dbReference type="GO" id="GO:0003677">
    <property type="term" value="F:DNA binding"/>
    <property type="evidence" value="ECO:0007669"/>
    <property type="project" value="UniProtKB-KW"/>
</dbReference>
<dbReference type="PANTHER" id="PTHR37299:SF1">
    <property type="entry name" value="STAGE 0 SPORULATION PROTEIN A HOMOLOG"/>
    <property type="match status" value="1"/>
</dbReference>
<dbReference type="Pfam" id="PF00072">
    <property type="entry name" value="Response_reg"/>
    <property type="match status" value="1"/>
</dbReference>
<comment type="caution">
    <text evidence="4">The sequence shown here is derived from an EMBL/GenBank/DDBJ whole genome shotgun (WGS) entry which is preliminary data.</text>
</comment>
<evidence type="ECO:0000256" key="1">
    <source>
        <dbReference type="PROSITE-ProRule" id="PRU00169"/>
    </source>
</evidence>
<dbReference type="SMART" id="SM00448">
    <property type="entry name" value="REC"/>
    <property type="match status" value="1"/>
</dbReference>
<evidence type="ECO:0000259" key="2">
    <source>
        <dbReference type="PROSITE" id="PS50110"/>
    </source>
</evidence>
<dbReference type="PANTHER" id="PTHR37299">
    <property type="entry name" value="TRANSCRIPTIONAL REGULATOR-RELATED"/>
    <property type="match status" value="1"/>
</dbReference>
<organism evidence="4 5">
    <name type="scientific">Phocaeicola acetigenes</name>
    <dbReference type="NCBI Taxonomy" id="3016083"/>
    <lineage>
        <taxon>Bacteria</taxon>
        <taxon>Pseudomonadati</taxon>
        <taxon>Bacteroidota</taxon>
        <taxon>Bacteroidia</taxon>
        <taxon>Bacteroidales</taxon>
        <taxon>Bacteroidaceae</taxon>
        <taxon>Phocaeicola</taxon>
    </lineage>
</organism>
<dbReference type="Proteomes" id="UP001141933">
    <property type="component" value="Unassembled WGS sequence"/>
</dbReference>
<evidence type="ECO:0000313" key="4">
    <source>
        <dbReference type="EMBL" id="MCZ8371745.1"/>
    </source>
</evidence>
<dbReference type="RefSeq" id="WP_269876805.1">
    <property type="nucleotide sequence ID" value="NZ_JAPZVM010000002.1"/>
</dbReference>
<keyword evidence="4" id="KW-0238">DNA-binding</keyword>
<reference evidence="4" key="1">
    <citation type="submission" date="2022-12" db="EMBL/GenBank/DDBJ databases">
        <title>Phocaeicola acetigenes sp. nov., isolated feces from a healthy human.</title>
        <authorList>
            <person name="Do H."/>
            <person name="Ha Y.B."/>
            <person name="Kim J.-S."/>
            <person name="Suh M.K."/>
            <person name="Kim H.S."/>
            <person name="Lee J.-S."/>
        </authorList>
    </citation>
    <scope>NUCLEOTIDE SEQUENCE</scope>
    <source>
        <strain evidence="4">KGMB11183</strain>
    </source>
</reference>
<dbReference type="EMBL" id="JAPZVM010000002">
    <property type="protein sequence ID" value="MCZ8371745.1"/>
    <property type="molecule type" value="Genomic_DNA"/>
</dbReference>
<dbReference type="SMART" id="SM00850">
    <property type="entry name" value="LytTR"/>
    <property type="match status" value="1"/>
</dbReference>
<dbReference type="InterPro" id="IPR011006">
    <property type="entry name" value="CheY-like_superfamily"/>
</dbReference>
<dbReference type="InterPro" id="IPR001789">
    <property type="entry name" value="Sig_transdc_resp-reg_receiver"/>
</dbReference>
<dbReference type="Gene3D" id="2.40.50.1020">
    <property type="entry name" value="LytTr DNA-binding domain"/>
    <property type="match status" value="1"/>
</dbReference>
<feature type="domain" description="HTH LytTR-type" evidence="3">
    <location>
        <begin position="147"/>
        <end position="253"/>
    </location>
</feature>